<sequence length="75" mass="8610">MTTNKSTLYPTLTPFNLPNVPFKVIDPSELPITYRLAFEEFLAGSAAPHPVYAYQHDFERFILLVEQGHIKIKEC</sequence>
<evidence type="ECO:0000313" key="2">
    <source>
        <dbReference type="Proteomes" id="UP001570417"/>
    </source>
</evidence>
<name>A0ABV4NF35_9VIBR</name>
<evidence type="ECO:0000313" key="1">
    <source>
        <dbReference type="EMBL" id="MFA0570044.1"/>
    </source>
</evidence>
<gene>
    <name evidence="1" type="ORF">AB4566_17355</name>
</gene>
<dbReference type="EMBL" id="JBFRUW010000063">
    <property type="protein sequence ID" value="MFA0570044.1"/>
    <property type="molecule type" value="Genomic_DNA"/>
</dbReference>
<proteinExistence type="predicted"/>
<keyword evidence="2" id="KW-1185">Reference proteome</keyword>
<organism evidence="1 2">
    <name type="scientific">Vibrio gallaecicus</name>
    <dbReference type="NCBI Taxonomy" id="552386"/>
    <lineage>
        <taxon>Bacteria</taxon>
        <taxon>Pseudomonadati</taxon>
        <taxon>Pseudomonadota</taxon>
        <taxon>Gammaproteobacteria</taxon>
        <taxon>Vibrionales</taxon>
        <taxon>Vibrionaceae</taxon>
        <taxon>Vibrio</taxon>
    </lineage>
</organism>
<comment type="caution">
    <text evidence="1">The sequence shown here is derived from an EMBL/GenBank/DDBJ whole genome shotgun (WGS) entry which is preliminary data.</text>
</comment>
<accession>A0ABV4NF35</accession>
<dbReference type="Proteomes" id="UP001570417">
    <property type="component" value="Unassembled WGS sequence"/>
</dbReference>
<reference evidence="1 2" key="1">
    <citation type="journal article" date="2024" name="ISME J.">
        <title>Tailless and filamentous prophages are predominant in marine Vibrio.</title>
        <authorList>
            <person name="Steensen K."/>
            <person name="Seneca J."/>
            <person name="Bartlau N."/>
            <person name="Yu X.A."/>
            <person name="Hussain F.A."/>
            <person name="Polz M.F."/>
        </authorList>
    </citation>
    <scope>NUCLEOTIDE SEQUENCE [LARGE SCALE GENOMIC DNA]</scope>
    <source>
        <strain evidence="1 2">10N.222.51.A1</strain>
    </source>
</reference>
<protein>
    <submittedName>
        <fullName evidence="1">Uncharacterized protein</fullName>
    </submittedName>
</protein>
<dbReference type="RefSeq" id="WP_050633996.1">
    <property type="nucleotide sequence ID" value="NZ_JBFRUW010000063.1"/>
</dbReference>